<dbReference type="EMBL" id="LR746270">
    <property type="protein sequence ID" value="CAA7399672.1"/>
    <property type="molecule type" value="Genomic_DNA"/>
</dbReference>
<dbReference type="AlphaFoldDB" id="A0A7I8IZ13"/>
<proteinExistence type="predicted"/>
<organism evidence="1">
    <name type="scientific">Spirodela intermedia</name>
    <name type="common">Intermediate duckweed</name>
    <dbReference type="NCBI Taxonomy" id="51605"/>
    <lineage>
        <taxon>Eukaryota</taxon>
        <taxon>Viridiplantae</taxon>
        <taxon>Streptophyta</taxon>
        <taxon>Embryophyta</taxon>
        <taxon>Tracheophyta</taxon>
        <taxon>Spermatophyta</taxon>
        <taxon>Magnoliopsida</taxon>
        <taxon>Liliopsida</taxon>
        <taxon>Araceae</taxon>
        <taxon>Lemnoideae</taxon>
        <taxon>Spirodela</taxon>
    </lineage>
</organism>
<evidence type="ECO:0000313" key="3">
    <source>
        <dbReference type="Proteomes" id="UP000663760"/>
    </source>
</evidence>
<evidence type="ECO:0000313" key="2">
    <source>
        <dbReference type="EMBL" id="CAA7399672.1"/>
    </source>
</evidence>
<reference evidence="1" key="1">
    <citation type="submission" date="2019-12" db="EMBL/GenBank/DDBJ databases">
        <authorList>
            <person name="Scholz U."/>
            <person name="Mascher M."/>
            <person name="Fiebig A."/>
        </authorList>
    </citation>
    <scope>NUCLEOTIDE SEQUENCE</scope>
</reference>
<sequence length="32" mass="3368">MSMQVLPTAPSPTVTHFMNLDALISPSSSLPP</sequence>
<keyword evidence="3" id="KW-1185">Reference proteome</keyword>
<dbReference type="EMBL" id="LR743594">
    <property type="protein sequence ID" value="CAA2623692.1"/>
    <property type="molecule type" value="Genomic_DNA"/>
</dbReference>
<accession>A0A7I8IZ13</accession>
<evidence type="ECO:0000313" key="1">
    <source>
        <dbReference type="EMBL" id="CAA2623692.1"/>
    </source>
</evidence>
<protein>
    <submittedName>
        <fullName evidence="1">Uncharacterized protein</fullName>
    </submittedName>
</protein>
<name>A0A7I8IZ13_SPIIN</name>
<dbReference type="Proteomes" id="UP000663760">
    <property type="component" value="Chromosome 7"/>
</dbReference>
<gene>
    <name evidence="1" type="ORF">SI7747_07009611</name>
    <name evidence="2" type="ORF">SI8410_07010342</name>
</gene>